<dbReference type="PANTHER" id="PTHR30346">
    <property type="entry name" value="TRANSCRIPTIONAL DUAL REGULATOR HCAR-RELATED"/>
    <property type="match status" value="1"/>
</dbReference>
<dbReference type="GO" id="GO:0032993">
    <property type="term" value="C:protein-DNA complex"/>
    <property type="evidence" value="ECO:0007669"/>
    <property type="project" value="TreeGrafter"/>
</dbReference>
<dbReference type="RefSeq" id="WP_203943988.1">
    <property type="nucleotide sequence ID" value="NZ_BOOR01000010.1"/>
</dbReference>
<dbReference type="SUPFAM" id="SSF46785">
    <property type="entry name" value="Winged helix' DNA-binding domain"/>
    <property type="match status" value="1"/>
</dbReference>
<organism evidence="6 7">
    <name type="scientific">Planotetraspora thailandica</name>
    <dbReference type="NCBI Taxonomy" id="487172"/>
    <lineage>
        <taxon>Bacteria</taxon>
        <taxon>Bacillati</taxon>
        <taxon>Actinomycetota</taxon>
        <taxon>Actinomycetes</taxon>
        <taxon>Streptosporangiales</taxon>
        <taxon>Streptosporangiaceae</taxon>
        <taxon>Planotetraspora</taxon>
    </lineage>
</organism>
<dbReference type="InterPro" id="IPR005119">
    <property type="entry name" value="LysR_subst-bd"/>
</dbReference>
<dbReference type="Proteomes" id="UP000605992">
    <property type="component" value="Unassembled WGS sequence"/>
</dbReference>
<dbReference type="PROSITE" id="PS50931">
    <property type="entry name" value="HTH_LYSR"/>
    <property type="match status" value="1"/>
</dbReference>
<keyword evidence="3" id="KW-0238">DNA-binding</keyword>
<evidence type="ECO:0000313" key="7">
    <source>
        <dbReference type="Proteomes" id="UP000605992"/>
    </source>
</evidence>
<name>A0A8J3UYW7_9ACTN</name>
<evidence type="ECO:0000256" key="1">
    <source>
        <dbReference type="ARBA" id="ARBA00009437"/>
    </source>
</evidence>
<evidence type="ECO:0000256" key="2">
    <source>
        <dbReference type="ARBA" id="ARBA00023015"/>
    </source>
</evidence>
<dbReference type="GO" id="GO:0003677">
    <property type="term" value="F:DNA binding"/>
    <property type="evidence" value="ECO:0007669"/>
    <property type="project" value="UniProtKB-KW"/>
</dbReference>
<keyword evidence="2" id="KW-0805">Transcription regulation</keyword>
<evidence type="ECO:0000256" key="3">
    <source>
        <dbReference type="ARBA" id="ARBA00023125"/>
    </source>
</evidence>
<reference evidence="6" key="1">
    <citation type="submission" date="2021-01" db="EMBL/GenBank/DDBJ databases">
        <title>Whole genome shotgun sequence of Planotetraspora thailandica NBRC 104271.</title>
        <authorList>
            <person name="Komaki H."/>
            <person name="Tamura T."/>
        </authorList>
    </citation>
    <scope>NUCLEOTIDE SEQUENCE</scope>
    <source>
        <strain evidence="6">NBRC 104271</strain>
    </source>
</reference>
<dbReference type="AlphaFoldDB" id="A0A8J3UYW7"/>
<evidence type="ECO:0000256" key="4">
    <source>
        <dbReference type="ARBA" id="ARBA00023163"/>
    </source>
</evidence>
<comment type="similarity">
    <text evidence="1">Belongs to the LysR transcriptional regulatory family.</text>
</comment>
<accession>A0A8J3UYW7</accession>
<dbReference type="InterPro" id="IPR000847">
    <property type="entry name" value="LysR_HTH_N"/>
</dbReference>
<protein>
    <submittedName>
        <fullName evidence="6">LysR family transcriptional regulator</fullName>
    </submittedName>
</protein>
<dbReference type="Pfam" id="PF03466">
    <property type="entry name" value="LysR_substrate"/>
    <property type="match status" value="1"/>
</dbReference>
<dbReference type="Gene3D" id="3.40.190.10">
    <property type="entry name" value="Periplasmic binding protein-like II"/>
    <property type="match status" value="2"/>
</dbReference>
<sequence length="298" mass="31640">MDPGHPLRDIRCFAMVARHLSFSRAAAELGVSQPAASQAVGRLERSLGVRLFERTSRDVRLSPAGTALLPAAEALLEAAARFTAEAARLAVPAAPVVRLAYVPLVGGLAARVARRLSRRRSPITVELQPRGRRDAVAALTSGEATAAIINSPFPLHLTTAARFHVPVTHLAVPDGDPLAGAARVALPRLAHHTFVVPRDRPPGGMWAKLAAGLPADRLHAVAGDLDDFAAALDLVAAGAGLLATPSLLVTSIRRQDIRFVPLDSDDLRMTFGLAWPGDRPSPELMALVQATQECLWTR</sequence>
<comment type="caution">
    <text evidence="6">The sequence shown here is derived from an EMBL/GenBank/DDBJ whole genome shotgun (WGS) entry which is preliminary data.</text>
</comment>
<dbReference type="InterPro" id="IPR036388">
    <property type="entry name" value="WH-like_DNA-bd_sf"/>
</dbReference>
<evidence type="ECO:0000259" key="5">
    <source>
        <dbReference type="PROSITE" id="PS50931"/>
    </source>
</evidence>
<dbReference type="Pfam" id="PF00126">
    <property type="entry name" value="HTH_1"/>
    <property type="match status" value="1"/>
</dbReference>
<evidence type="ECO:0000313" key="6">
    <source>
        <dbReference type="EMBL" id="GII53768.1"/>
    </source>
</evidence>
<dbReference type="PRINTS" id="PR00039">
    <property type="entry name" value="HTHLYSR"/>
</dbReference>
<proteinExistence type="inferred from homology"/>
<dbReference type="PANTHER" id="PTHR30346:SF29">
    <property type="entry name" value="LYSR SUBSTRATE-BINDING"/>
    <property type="match status" value="1"/>
</dbReference>
<dbReference type="EMBL" id="BOOR01000010">
    <property type="protein sequence ID" value="GII53768.1"/>
    <property type="molecule type" value="Genomic_DNA"/>
</dbReference>
<dbReference type="Gene3D" id="1.10.10.10">
    <property type="entry name" value="Winged helix-like DNA-binding domain superfamily/Winged helix DNA-binding domain"/>
    <property type="match status" value="1"/>
</dbReference>
<dbReference type="SUPFAM" id="SSF53850">
    <property type="entry name" value="Periplasmic binding protein-like II"/>
    <property type="match status" value="1"/>
</dbReference>
<dbReference type="InterPro" id="IPR036390">
    <property type="entry name" value="WH_DNA-bd_sf"/>
</dbReference>
<gene>
    <name evidence="6" type="ORF">Pth03_21570</name>
</gene>
<dbReference type="FunFam" id="1.10.10.10:FF:000001">
    <property type="entry name" value="LysR family transcriptional regulator"/>
    <property type="match status" value="1"/>
</dbReference>
<keyword evidence="4" id="KW-0804">Transcription</keyword>
<feature type="domain" description="HTH lysR-type" evidence="5">
    <location>
        <begin position="5"/>
        <end position="62"/>
    </location>
</feature>
<keyword evidence="7" id="KW-1185">Reference proteome</keyword>
<dbReference type="GO" id="GO:0003700">
    <property type="term" value="F:DNA-binding transcription factor activity"/>
    <property type="evidence" value="ECO:0007669"/>
    <property type="project" value="InterPro"/>
</dbReference>